<accession>A0A9P5S5F7</accession>
<keyword evidence="1" id="KW-0472">Membrane</keyword>
<dbReference type="EMBL" id="JAAAUQ010000087">
    <property type="protein sequence ID" value="KAF9155010.1"/>
    <property type="molecule type" value="Genomic_DNA"/>
</dbReference>
<feature type="transmembrane region" description="Helical" evidence="1">
    <location>
        <begin position="39"/>
        <end position="60"/>
    </location>
</feature>
<gene>
    <name evidence="2" type="ORF">BG015_011340</name>
</gene>
<name>A0A9P5S5F7_9FUNG</name>
<evidence type="ECO:0000313" key="3">
    <source>
        <dbReference type="Proteomes" id="UP000748756"/>
    </source>
</evidence>
<keyword evidence="1" id="KW-0812">Transmembrane</keyword>
<evidence type="ECO:0000313" key="2">
    <source>
        <dbReference type="EMBL" id="KAF9155010.1"/>
    </source>
</evidence>
<keyword evidence="1" id="KW-1133">Transmembrane helix</keyword>
<dbReference type="AlphaFoldDB" id="A0A9P5S5F7"/>
<proteinExistence type="predicted"/>
<dbReference type="Proteomes" id="UP000748756">
    <property type="component" value="Unassembled WGS sequence"/>
</dbReference>
<keyword evidence="3" id="KW-1185">Reference proteome</keyword>
<sequence length="88" mass="9677">MDALSNDVTASSRYAGFYKCIQSSGAAITWRVNAVGTSYMTELIICFALLIASLPGALFLTMRIEDHSDEPTSEYDMHKVDGKHEIIS</sequence>
<dbReference type="OrthoDB" id="196103at2759"/>
<evidence type="ECO:0000256" key="1">
    <source>
        <dbReference type="SAM" id="Phobius"/>
    </source>
</evidence>
<comment type="caution">
    <text evidence="2">The sequence shown here is derived from an EMBL/GenBank/DDBJ whole genome shotgun (WGS) entry which is preliminary data.</text>
</comment>
<organism evidence="2 3">
    <name type="scientific">Linnemannia schmuckeri</name>
    <dbReference type="NCBI Taxonomy" id="64567"/>
    <lineage>
        <taxon>Eukaryota</taxon>
        <taxon>Fungi</taxon>
        <taxon>Fungi incertae sedis</taxon>
        <taxon>Mucoromycota</taxon>
        <taxon>Mortierellomycotina</taxon>
        <taxon>Mortierellomycetes</taxon>
        <taxon>Mortierellales</taxon>
        <taxon>Mortierellaceae</taxon>
        <taxon>Linnemannia</taxon>
    </lineage>
</organism>
<reference evidence="2" key="1">
    <citation type="journal article" date="2020" name="Fungal Divers.">
        <title>Resolving the Mortierellaceae phylogeny through synthesis of multi-gene phylogenetics and phylogenomics.</title>
        <authorList>
            <person name="Vandepol N."/>
            <person name="Liber J."/>
            <person name="Desiro A."/>
            <person name="Na H."/>
            <person name="Kennedy M."/>
            <person name="Barry K."/>
            <person name="Grigoriev I.V."/>
            <person name="Miller A.N."/>
            <person name="O'Donnell K."/>
            <person name="Stajich J.E."/>
            <person name="Bonito G."/>
        </authorList>
    </citation>
    <scope>NUCLEOTIDE SEQUENCE</scope>
    <source>
        <strain evidence="2">NRRL 6426</strain>
    </source>
</reference>
<protein>
    <submittedName>
        <fullName evidence="2">Uncharacterized protein</fullName>
    </submittedName>
</protein>